<sequence length="433" mass="47805">MWGMRDSTQCLNVTPTDELFTCQDPVRCEETSVAKHDSTGEAEAVTAAYIIKTTSESAPEKMSAGEKAVIVKLPQETALSDRPTEERETVLDIHERGNDGSHYLLCQCNTEGVSYDTKFEKEPISDIRHARTHETVSGEMIPVRSASEAVARVERNTGYDSPLVETLWTSSAEGKAIPNQDPYLETSLKSSQESSQGLHSKEMEEGSVSGKFQCANTENQVPPDDTHIAGSCYGSHSVMSSEESMEAHTVEGGEILSLYTNGSLAMTAGSGCNSNETNGMAHTIIPSPPLEGHLPSSENGERSIDNFPHQLEFSQVKLLGPTILISEPTEEREETRSECEGLRMDIQQNIEENENLAVSEPGEPPGQQTEPSSLSSEYLILKHIGYKILYFLLFVVFCVTLYHYDLIVCFALYLFSLYWLYCRGSKSNESVKK</sequence>
<reference evidence="3" key="1">
    <citation type="journal article" date="2023" name="DNA Res.">
        <title>Chromosome-level genome assembly of Phrynocephalus forsythii using third-generation DNA sequencing and Hi-C analysis.</title>
        <authorList>
            <person name="Qi Y."/>
            <person name="Zhao W."/>
            <person name="Zhao Y."/>
            <person name="Niu C."/>
            <person name="Cao S."/>
            <person name="Zhang Y."/>
        </authorList>
    </citation>
    <scope>NUCLEOTIDE SEQUENCE</scope>
    <source>
        <tissue evidence="3">Muscle</tissue>
    </source>
</reference>
<comment type="caution">
    <text evidence="3">The sequence shown here is derived from an EMBL/GenBank/DDBJ whole genome shotgun (WGS) entry which is preliminary data.</text>
</comment>
<keyword evidence="4" id="KW-1185">Reference proteome</keyword>
<name>A0A9Q0XWQ8_9SAUR</name>
<protein>
    <recommendedName>
        <fullName evidence="5">Protein phosphatase 1 regulatory subunit 3A</fullName>
    </recommendedName>
</protein>
<accession>A0A9Q0XWQ8</accession>
<keyword evidence="2" id="KW-0472">Membrane</keyword>
<evidence type="ECO:0008006" key="5">
    <source>
        <dbReference type="Google" id="ProtNLM"/>
    </source>
</evidence>
<gene>
    <name evidence="3" type="ORF">JRQ81_015888</name>
</gene>
<evidence type="ECO:0000256" key="1">
    <source>
        <dbReference type="SAM" id="MobiDB-lite"/>
    </source>
</evidence>
<evidence type="ECO:0000313" key="3">
    <source>
        <dbReference type="EMBL" id="KAJ7329714.1"/>
    </source>
</evidence>
<evidence type="ECO:0000313" key="4">
    <source>
        <dbReference type="Proteomes" id="UP001142489"/>
    </source>
</evidence>
<feature type="compositionally biased region" description="Polar residues" evidence="1">
    <location>
        <begin position="187"/>
        <end position="198"/>
    </location>
</feature>
<dbReference type="EMBL" id="JAPFRF010000006">
    <property type="protein sequence ID" value="KAJ7329714.1"/>
    <property type="molecule type" value="Genomic_DNA"/>
</dbReference>
<organism evidence="3 4">
    <name type="scientific">Phrynocephalus forsythii</name>
    <dbReference type="NCBI Taxonomy" id="171643"/>
    <lineage>
        <taxon>Eukaryota</taxon>
        <taxon>Metazoa</taxon>
        <taxon>Chordata</taxon>
        <taxon>Craniata</taxon>
        <taxon>Vertebrata</taxon>
        <taxon>Euteleostomi</taxon>
        <taxon>Lepidosauria</taxon>
        <taxon>Squamata</taxon>
        <taxon>Bifurcata</taxon>
        <taxon>Unidentata</taxon>
        <taxon>Episquamata</taxon>
        <taxon>Toxicofera</taxon>
        <taxon>Iguania</taxon>
        <taxon>Acrodonta</taxon>
        <taxon>Agamidae</taxon>
        <taxon>Agaminae</taxon>
        <taxon>Phrynocephalus</taxon>
    </lineage>
</organism>
<keyword evidence="2" id="KW-0812">Transmembrane</keyword>
<dbReference type="AlphaFoldDB" id="A0A9Q0XWQ8"/>
<keyword evidence="2" id="KW-1133">Transmembrane helix</keyword>
<dbReference type="OrthoDB" id="1881at2759"/>
<feature type="region of interest" description="Disordered" evidence="1">
    <location>
        <begin position="187"/>
        <end position="209"/>
    </location>
</feature>
<dbReference type="Proteomes" id="UP001142489">
    <property type="component" value="Unassembled WGS sequence"/>
</dbReference>
<evidence type="ECO:0000256" key="2">
    <source>
        <dbReference type="SAM" id="Phobius"/>
    </source>
</evidence>
<proteinExistence type="predicted"/>
<feature type="transmembrane region" description="Helical" evidence="2">
    <location>
        <begin position="388"/>
        <end position="421"/>
    </location>
</feature>